<protein>
    <submittedName>
        <fullName evidence="1">Uncharacterized protein</fullName>
    </submittedName>
</protein>
<sequence length="165" mass="19315">METLPLSYIKLEEKDGSGHLLPEVRERVMGEISDYIRKTGRVNYSFLSEKLGLNQRTVRDIVSDITEEWRIEDQFSIQLEIMWLENLMREVEIHPEEFTPQRIALISLKTGIFDKVRNLKNLMTPGIAVHKEVIDYHIFGQLKPATLEALARKWPKPENQQEAQQ</sequence>
<dbReference type="EMBL" id="LCJR01000027">
    <property type="protein sequence ID" value="KKT81084.1"/>
    <property type="molecule type" value="Genomic_DNA"/>
</dbReference>
<proteinExistence type="predicted"/>
<evidence type="ECO:0000313" key="1">
    <source>
        <dbReference type="EMBL" id="KKT81084.1"/>
    </source>
</evidence>
<gene>
    <name evidence="1" type="ORF">UW79_C0027G0001</name>
</gene>
<evidence type="ECO:0000313" key="2">
    <source>
        <dbReference type="Proteomes" id="UP000034032"/>
    </source>
</evidence>
<name>A0A0G1NA62_9BACT</name>
<organism evidence="1 2">
    <name type="scientific">Candidatus Yanofskybacteria bacterium GW2011_GWA2_44_9</name>
    <dbReference type="NCBI Taxonomy" id="1619025"/>
    <lineage>
        <taxon>Bacteria</taxon>
        <taxon>Candidatus Yanofskyibacteriota</taxon>
    </lineage>
</organism>
<reference evidence="1 2" key="1">
    <citation type="journal article" date="2015" name="Nature">
        <title>rRNA introns, odd ribosomes, and small enigmatic genomes across a large radiation of phyla.</title>
        <authorList>
            <person name="Brown C.T."/>
            <person name="Hug L.A."/>
            <person name="Thomas B.C."/>
            <person name="Sharon I."/>
            <person name="Castelle C.J."/>
            <person name="Singh A."/>
            <person name="Wilkins M.J."/>
            <person name="Williams K.H."/>
            <person name="Banfield J.F."/>
        </authorList>
    </citation>
    <scope>NUCLEOTIDE SEQUENCE [LARGE SCALE GENOMIC DNA]</scope>
</reference>
<dbReference type="Proteomes" id="UP000034032">
    <property type="component" value="Unassembled WGS sequence"/>
</dbReference>
<comment type="caution">
    <text evidence="1">The sequence shown here is derived from an EMBL/GenBank/DDBJ whole genome shotgun (WGS) entry which is preliminary data.</text>
</comment>
<accession>A0A0G1NA62</accession>
<dbReference type="AlphaFoldDB" id="A0A0G1NA62"/>